<keyword evidence="2" id="KW-1185">Reference proteome</keyword>
<sequence length="175" mass="19096">MAQELVVLLNIQVAETLIDQRNLTLSWDATTLDGVHLNEIHISMPGQALCVDIRRLLGGTSTDYLQHKSDALFNTASTCARYKGLPEAATALKLQKAISNTLTDRAAVNHATVMKLQNLFDSQLLEMNCNVHVLDGFATAAHQALKEADRKAGIQLAFRGESRTVLCIAAVSKLR</sequence>
<protein>
    <submittedName>
        <fullName evidence="1">Uncharacterized protein</fullName>
    </submittedName>
</protein>
<reference evidence="1 2" key="1">
    <citation type="journal article" date="2021" name="Elife">
        <title>Chloroplast acquisition without the gene transfer in kleptoplastic sea slugs, Plakobranchus ocellatus.</title>
        <authorList>
            <person name="Maeda T."/>
            <person name="Takahashi S."/>
            <person name="Yoshida T."/>
            <person name="Shimamura S."/>
            <person name="Takaki Y."/>
            <person name="Nagai Y."/>
            <person name="Toyoda A."/>
            <person name="Suzuki Y."/>
            <person name="Arimoto A."/>
            <person name="Ishii H."/>
            <person name="Satoh N."/>
            <person name="Nishiyama T."/>
            <person name="Hasebe M."/>
            <person name="Maruyama T."/>
            <person name="Minagawa J."/>
            <person name="Obokata J."/>
            <person name="Shigenobu S."/>
        </authorList>
    </citation>
    <scope>NUCLEOTIDE SEQUENCE [LARGE SCALE GENOMIC DNA]</scope>
</reference>
<dbReference type="AlphaFoldDB" id="A0AAV4BB73"/>
<name>A0AAV4BB73_9GAST</name>
<evidence type="ECO:0000313" key="1">
    <source>
        <dbReference type="EMBL" id="GFO16081.1"/>
    </source>
</evidence>
<dbReference type="Proteomes" id="UP000735302">
    <property type="component" value="Unassembled WGS sequence"/>
</dbReference>
<organism evidence="1 2">
    <name type="scientific">Plakobranchus ocellatus</name>
    <dbReference type="NCBI Taxonomy" id="259542"/>
    <lineage>
        <taxon>Eukaryota</taxon>
        <taxon>Metazoa</taxon>
        <taxon>Spiralia</taxon>
        <taxon>Lophotrochozoa</taxon>
        <taxon>Mollusca</taxon>
        <taxon>Gastropoda</taxon>
        <taxon>Heterobranchia</taxon>
        <taxon>Euthyneura</taxon>
        <taxon>Panpulmonata</taxon>
        <taxon>Sacoglossa</taxon>
        <taxon>Placobranchoidea</taxon>
        <taxon>Plakobranchidae</taxon>
        <taxon>Plakobranchus</taxon>
    </lineage>
</organism>
<comment type="caution">
    <text evidence="1">The sequence shown here is derived from an EMBL/GenBank/DDBJ whole genome shotgun (WGS) entry which is preliminary data.</text>
</comment>
<accession>A0AAV4BB73</accession>
<evidence type="ECO:0000313" key="2">
    <source>
        <dbReference type="Proteomes" id="UP000735302"/>
    </source>
</evidence>
<dbReference type="EMBL" id="BLXT01004644">
    <property type="protein sequence ID" value="GFO16081.1"/>
    <property type="molecule type" value="Genomic_DNA"/>
</dbReference>
<gene>
    <name evidence="1" type="ORF">PoB_004258600</name>
</gene>
<proteinExistence type="predicted"/>